<dbReference type="Proteomes" id="UP000077315">
    <property type="component" value="Unassembled WGS sequence"/>
</dbReference>
<dbReference type="InParanoid" id="A0A162TSJ7"/>
<dbReference type="Pfam" id="PF00076">
    <property type="entry name" value="RRM_1"/>
    <property type="match status" value="1"/>
</dbReference>
<feature type="compositionally biased region" description="Basic and acidic residues" evidence="2">
    <location>
        <begin position="50"/>
        <end position="65"/>
    </location>
</feature>
<evidence type="ECO:0000313" key="4">
    <source>
        <dbReference type="EMBL" id="OAD69453.1"/>
    </source>
</evidence>
<dbReference type="PANTHER" id="PTHR48034">
    <property type="entry name" value="TRANSFORMER-2 SEX-DETERMINING PROTEIN-RELATED"/>
    <property type="match status" value="1"/>
</dbReference>
<feature type="region of interest" description="Disordered" evidence="2">
    <location>
        <begin position="232"/>
        <end position="287"/>
    </location>
</feature>
<dbReference type="EMBL" id="KV440991">
    <property type="protein sequence ID" value="OAD69453.1"/>
    <property type="molecule type" value="Genomic_DNA"/>
</dbReference>
<dbReference type="SUPFAM" id="SSF54928">
    <property type="entry name" value="RNA-binding domain, RBD"/>
    <property type="match status" value="1"/>
</dbReference>
<dbReference type="Gene3D" id="3.30.70.330">
    <property type="match status" value="1"/>
</dbReference>
<gene>
    <name evidence="4" type="ORF">PHYBLDRAFT_149238</name>
</gene>
<proteinExistence type="predicted"/>
<dbReference type="STRING" id="763407.A0A162TSJ7"/>
<dbReference type="InterPro" id="IPR000504">
    <property type="entry name" value="RRM_dom"/>
</dbReference>
<keyword evidence="5" id="KW-1185">Reference proteome</keyword>
<feature type="compositionally biased region" description="Basic and acidic residues" evidence="2">
    <location>
        <begin position="110"/>
        <end position="120"/>
    </location>
</feature>
<organism evidence="4 5">
    <name type="scientific">Phycomyces blakesleeanus (strain ATCC 8743b / DSM 1359 / FGSC 10004 / NBRC 33097 / NRRL 1555)</name>
    <dbReference type="NCBI Taxonomy" id="763407"/>
    <lineage>
        <taxon>Eukaryota</taxon>
        <taxon>Fungi</taxon>
        <taxon>Fungi incertae sedis</taxon>
        <taxon>Mucoromycota</taxon>
        <taxon>Mucoromycotina</taxon>
        <taxon>Mucoromycetes</taxon>
        <taxon>Mucorales</taxon>
        <taxon>Phycomycetaceae</taxon>
        <taxon>Phycomyces</taxon>
    </lineage>
</organism>
<dbReference type="GeneID" id="28993146"/>
<dbReference type="AlphaFoldDB" id="A0A162TSJ7"/>
<feature type="compositionally biased region" description="Pro residues" evidence="2">
    <location>
        <begin position="13"/>
        <end position="22"/>
    </location>
</feature>
<dbReference type="PROSITE" id="PS50102">
    <property type="entry name" value="RRM"/>
    <property type="match status" value="1"/>
</dbReference>
<evidence type="ECO:0000313" key="5">
    <source>
        <dbReference type="Proteomes" id="UP000077315"/>
    </source>
</evidence>
<dbReference type="InterPro" id="IPR050441">
    <property type="entry name" value="RBM"/>
</dbReference>
<dbReference type="RefSeq" id="XP_018287493.1">
    <property type="nucleotide sequence ID" value="XM_018432240.1"/>
</dbReference>
<dbReference type="InterPro" id="IPR012677">
    <property type="entry name" value="Nucleotide-bd_a/b_plait_sf"/>
</dbReference>
<feature type="region of interest" description="Disordered" evidence="2">
    <location>
        <begin position="1"/>
        <end position="147"/>
    </location>
</feature>
<sequence length="324" mass="37787">MDRPVMDPRGSSLPPPPPPLQPSQPSSDYPPALRQERSRDRSFSPRRPSSRYDDRRYSRDDDRYGHHSSGSRGDDRGYYRRDYYDRGSYRDERDYPRSDRYDRGGSGYYDRYDRYDDRRGYRSSPPPRPRQSRRPVDRGSAEDRKSSSTLFVGNLPYAYQERDVAAMFERYGRLAKVTVPMDVLTNKNKGFSFVEFEDRRDAEDAFDKFQGFSVEGRRLKLDWDIGLNKKDNYRAPRYGGAPSGASGDEPPLDDEPPRERIASPSLPPTDSYAHQPPMESRAYRRGSPDAYRRFVDAVLLVDNPHTHTHTQKNERTQQLFEDEL</sequence>
<feature type="region of interest" description="Disordered" evidence="2">
    <location>
        <begin position="304"/>
        <end position="324"/>
    </location>
</feature>
<evidence type="ECO:0000259" key="3">
    <source>
        <dbReference type="PROSITE" id="PS50102"/>
    </source>
</evidence>
<evidence type="ECO:0000256" key="2">
    <source>
        <dbReference type="SAM" id="MobiDB-lite"/>
    </source>
</evidence>
<dbReference type="InterPro" id="IPR035979">
    <property type="entry name" value="RBD_domain_sf"/>
</dbReference>
<protein>
    <recommendedName>
        <fullName evidence="3">RRM domain-containing protein</fullName>
    </recommendedName>
</protein>
<name>A0A162TSJ7_PHYB8</name>
<dbReference type="SMART" id="SM00360">
    <property type="entry name" value="RRM"/>
    <property type="match status" value="1"/>
</dbReference>
<evidence type="ECO:0000256" key="1">
    <source>
        <dbReference type="PROSITE-ProRule" id="PRU00176"/>
    </source>
</evidence>
<feature type="domain" description="RRM" evidence="3">
    <location>
        <begin position="148"/>
        <end position="226"/>
    </location>
</feature>
<feature type="compositionally biased region" description="Basic and acidic residues" evidence="2">
    <location>
        <begin position="34"/>
        <end position="43"/>
    </location>
</feature>
<dbReference type="VEuPathDB" id="FungiDB:PHYBLDRAFT_149238"/>
<feature type="compositionally biased region" description="Basic and acidic residues" evidence="2">
    <location>
        <begin position="134"/>
        <end position="146"/>
    </location>
</feature>
<dbReference type="GO" id="GO:0003723">
    <property type="term" value="F:RNA binding"/>
    <property type="evidence" value="ECO:0007669"/>
    <property type="project" value="UniProtKB-UniRule"/>
</dbReference>
<feature type="compositionally biased region" description="Basic and acidic residues" evidence="2">
    <location>
        <begin position="72"/>
        <end position="103"/>
    </location>
</feature>
<dbReference type="OrthoDB" id="439808at2759"/>
<keyword evidence="1" id="KW-0694">RNA-binding</keyword>
<reference evidence="5" key="1">
    <citation type="submission" date="2015-06" db="EMBL/GenBank/DDBJ databases">
        <title>Expansion of signal transduction pathways in fungi by whole-genome duplication.</title>
        <authorList>
            <consortium name="DOE Joint Genome Institute"/>
            <person name="Corrochano L.M."/>
            <person name="Kuo A."/>
            <person name="Marcet-Houben M."/>
            <person name="Polaino S."/>
            <person name="Salamov A."/>
            <person name="Villalobos J.M."/>
            <person name="Alvarez M.I."/>
            <person name="Avalos J."/>
            <person name="Benito E.P."/>
            <person name="Benoit I."/>
            <person name="Burger G."/>
            <person name="Camino L.P."/>
            <person name="Canovas D."/>
            <person name="Cerda-Olmedo E."/>
            <person name="Cheng J.-F."/>
            <person name="Dominguez A."/>
            <person name="Elias M."/>
            <person name="Eslava A.P."/>
            <person name="Glaser F."/>
            <person name="Grimwood J."/>
            <person name="Gutierrez G."/>
            <person name="Heitman J."/>
            <person name="Henrissat B."/>
            <person name="Iturriaga E.A."/>
            <person name="Lang B.F."/>
            <person name="Lavin J.L."/>
            <person name="Lee S."/>
            <person name="Li W."/>
            <person name="Lindquist E."/>
            <person name="Lopez-Garcia S."/>
            <person name="Luque E.M."/>
            <person name="Marcos A.T."/>
            <person name="Martin J."/>
            <person name="McCluskey K."/>
            <person name="Medina H.R."/>
            <person name="Miralles-Duran A."/>
            <person name="Miyazaki A."/>
            <person name="Munoz-Torres E."/>
            <person name="Oguiza J.A."/>
            <person name="Ohm R."/>
            <person name="Olmedo M."/>
            <person name="Orejas M."/>
            <person name="Ortiz-Castellanos L."/>
            <person name="Pisabarro A.G."/>
            <person name="Rodriguez-Romero J."/>
            <person name="Ruiz-Herrera J."/>
            <person name="Ruiz-Vazquez R."/>
            <person name="Sanz C."/>
            <person name="Schackwitz W."/>
            <person name="Schmutz J."/>
            <person name="Shahriari M."/>
            <person name="Shelest E."/>
            <person name="Silva-Franco F."/>
            <person name="Soanes D."/>
            <person name="Syed K."/>
            <person name="Tagua V.G."/>
            <person name="Talbot N.J."/>
            <person name="Thon M."/>
            <person name="De vries R.P."/>
            <person name="Wiebenga A."/>
            <person name="Yadav J.S."/>
            <person name="Braun E.L."/>
            <person name="Baker S."/>
            <person name="Garre V."/>
            <person name="Horwitz B."/>
            <person name="Torres-Martinez S."/>
            <person name="Idnurm A."/>
            <person name="Herrera-Estrella A."/>
            <person name="Gabaldon T."/>
            <person name="Grigoriev I.V."/>
        </authorList>
    </citation>
    <scope>NUCLEOTIDE SEQUENCE [LARGE SCALE GENOMIC DNA]</scope>
    <source>
        <strain evidence="5">NRRL 1555(-)</strain>
    </source>
</reference>
<accession>A0A162TSJ7</accession>
<dbReference type="CDD" id="cd00590">
    <property type="entry name" value="RRM_SF"/>
    <property type="match status" value="1"/>
</dbReference>